<evidence type="ECO:0000256" key="1">
    <source>
        <dbReference type="ARBA" id="ARBA00010617"/>
    </source>
</evidence>
<evidence type="ECO:0000256" key="2">
    <source>
        <dbReference type="ARBA" id="ARBA00022617"/>
    </source>
</evidence>
<comment type="caution">
    <text evidence="9">The sequence shown here is derived from an EMBL/GenBank/DDBJ whole genome shotgun (WGS) entry which is preliminary data.</text>
</comment>
<dbReference type="GO" id="GO:0017000">
    <property type="term" value="P:antibiotic biosynthetic process"/>
    <property type="evidence" value="ECO:0007669"/>
    <property type="project" value="UniProtKB-ARBA"/>
</dbReference>
<dbReference type="GO" id="GO:0004497">
    <property type="term" value="F:monooxygenase activity"/>
    <property type="evidence" value="ECO:0007669"/>
    <property type="project" value="UniProtKB-KW"/>
</dbReference>
<name>A0A8J3BAF6_9ACTN</name>
<gene>
    <name evidence="9" type="ORF">GCM10010123_41260</name>
</gene>
<evidence type="ECO:0000256" key="8">
    <source>
        <dbReference type="SAM" id="MobiDB-lite"/>
    </source>
</evidence>
<keyword evidence="4 7" id="KW-0560">Oxidoreductase</keyword>
<evidence type="ECO:0000256" key="6">
    <source>
        <dbReference type="ARBA" id="ARBA00023033"/>
    </source>
</evidence>
<dbReference type="EMBL" id="BMQB01000011">
    <property type="protein sequence ID" value="GGK07181.1"/>
    <property type="molecule type" value="Genomic_DNA"/>
</dbReference>
<organism evidence="9 10">
    <name type="scientific">Pilimelia anulata</name>
    <dbReference type="NCBI Taxonomy" id="53371"/>
    <lineage>
        <taxon>Bacteria</taxon>
        <taxon>Bacillati</taxon>
        <taxon>Actinomycetota</taxon>
        <taxon>Actinomycetes</taxon>
        <taxon>Micromonosporales</taxon>
        <taxon>Micromonosporaceae</taxon>
        <taxon>Pilimelia</taxon>
    </lineage>
</organism>
<dbReference type="AlphaFoldDB" id="A0A8J3BAF6"/>
<evidence type="ECO:0000313" key="9">
    <source>
        <dbReference type="EMBL" id="GGK07181.1"/>
    </source>
</evidence>
<dbReference type="Pfam" id="PF00067">
    <property type="entry name" value="p450"/>
    <property type="match status" value="1"/>
</dbReference>
<keyword evidence="3 7" id="KW-0479">Metal-binding</keyword>
<dbReference type="SUPFAM" id="SSF48264">
    <property type="entry name" value="Cytochrome P450"/>
    <property type="match status" value="1"/>
</dbReference>
<dbReference type="GO" id="GO:0016705">
    <property type="term" value="F:oxidoreductase activity, acting on paired donors, with incorporation or reduction of molecular oxygen"/>
    <property type="evidence" value="ECO:0007669"/>
    <property type="project" value="InterPro"/>
</dbReference>
<accession>A0A8J3BAF6</accession>
<dbReference type="PANTHER" id="PTHR46696:SF1">
    <property type="entry name" value="CYTOCHROME P450 YJIB-RELATED"/>
    <property type="match status" value="1"/>
</dbReference>
<feature type="region of interest" description="Disordered" evidence="8">
    <location>
        <begin position="1"/>
        <end position="26"/>
    </location>
</feature>
<evidence type="ECO:0000313" key="10">
    <source>
        <dbReference type="Proteomes" id="UP000649739"/>
    </source>
</evidence>
<keyword evidence="10" id="KW-1185">Reference proteome</keyword>
<sequence>MTELIDRPATDPPATDPARPALPMARGCPFSPPAEYGRLRAEEPVARVNLPNGEWAWAVSRHEDVRTVLADPRFSSDRTNPRFPMLVAGDRLDIDAPRPLISMDPPEHGPARRAVLGEFTVRRMQALEPRIQQIVDEAIDALLAGPRPADLVRMVSLPVPSLVICELLGVPYADHEFFQQRTGRLINRNSTPDERRTAFEDLQRYLDDLVAAKEADPGDDLLGRQVRKRRADGTYDRPELVSLAFLLLVAGHETTANMISLGAVMLLRHPDQRDLLRADPARTEGAVEELLRYFTIADLATSRVAVADVEVGGVLIRAGEGVLALGQAADRDPDVFPDPDRFDVTRAARHHVAFGYGPHQCLGQNLARMELRITVDTLLRRVPGLRLAVPAEELPFKDDSFVYGLHELPVTW</sequence>
<comment type="similarity">
    <text evidence="1 7">Belongs to the cytochrome P450 family.</text>
</comment>
<keyword evidence="2 7" id="KW-0349">Heme</keyword>
<dbReference type="InterPro" id="IPR001128">
    <property type="entry name" value="Cyt_P450"/>
</dbReference>
<dbReference type="PROSITE" id="PS00086">
    <property type="entry name" value="CYTOCHROME_P450"/>
    <property type="match status" value="1"/>
</dbReference>
<dbReference type="Proteomes" id="UP000649739">
    <property type="component" value="Unassembled WGS sequence"/>
</dbReference>
<evidence type="ECO:0000256" key="7">
    <source>
        <dbReference type="RuleBase" id="RU000461"/>
    </source>
</evidence>
<keyword evidence="6 7" id="KW-0503">Monooxygenase</keyword>
<dbReference type="InterPro" id="IPR002397">
    <property type="entry name" value="Cyt_P450_B"/>
</dbReference>
<reference evidence="9" key="2">
    <citation type="submission" date="2020-09" db="EMBL/GenBank/DDBJ databases">
        <authorList>
            <person name="Sun Q."/>
            <person name="Ohkuma M."/>
        </authorList>
    </citation>
    <scope>NUCLEOTIDE SEQUENCE</scope>
    <source>
        <strain evidence="9">JCM 3090</strain>
    </source>
</reference>
<proteinExistence type="inferred from homology"/>
<dbReference type="GO" id="GO:0020037">
    <property type="term" value="F:heme binding"/>
    <property type="evidence" value="ECO:0007669"/>
    <property type="project" value="InterPro"/>
</dbReference>
<dbReference type="Gene3D" id="1.10.630.10">
    <property type="entry name" value="Cytochrome P450"/>
    <property type="match status" value="1"/>
</dbReference>
<keyword evidence="5 7" id="KW-0408">Iron</keyword>
<evidence type="ECO:0000256" key="4">
    <source>
        <dbReference type="ARBA" id="ARBA00023002"/>
    </source>
</evidence>
<evidence type="ECO:0000256" key="3">
    <source>
        <dbReference type="ARBA" id="ARBA00022723"/>
    </source>
</evidence>
<dbReference type="GO" id="GO:0005506">
    <property type="term" value="F:iron ion binding"/>
    <property type="evidence" value="ECO:0007669"/>
    <property type="project" value="InterPro"/>
</dbReference>
<dbReference type="PANTHER" id="PTHR46696">
    <property type="entry name" value="P450, PUTATIVE (EUROFUNG)-RELATED"/>
    <property type="match status" value="1"/>
</dbReference>
<protein>
    <submittedName>
        <fullName evidence="9">Cytochrome P450</fullName>
    </submittedName>
</protein>
<dbReference type="PRINTS" id="PR00385">
    <property type="entry name" value="P450"/>
</dbReference>
<dbReference type="RefSeq" id="WP_189171857.1">
    <property type="nucleotide sequence ID" value="NZ_BMQB01000011.1"/>
</dbReference>
<evidence type="ECO:0000256" key="5">
    <source>
        <dbReference type="ARBA" id="ARBA00023004"/>
    </source>
</evidence>
<dbReference type="PRINTS" id="PR00359">
    <property type="entry name" value="BP450"/>
</dbReference>
<dbReference type="FunFam" id="1.10.630.10:FF:000018">
    <property type="entry name" value="Cytochrome P450 monooxygenase"/>
    <property type="match status" value="1"/>
</dbReference>
<reference evidence="9" key="1">
    <citation type="journal article" date="2014" name="Int. J. Syst. Evol. Microbiol.">
        <title>Complete genome sequence of Corynebacterium casei LMG S-19264T (=DSM 44701T), isolated from a smear-ripened cheese.</title>
        <authorList>
            <consortium name="US DOE Joint Genome Institute (JGI-PGF)"/>
            <person name="Walter F."/>
            <person name="Albersmeier A."/>
            <person name="Kalinowski J."/>
            <person name="Ruckert C."/>
        </authorList>
    </citation>
    <scope>NUCLEOTIDE SEQUENCE</scope>
    <source>
        <strain evidence="9">JCM 3090</strain>
    </source>
</reference>
<dbReference type="CDD" id="cd11030">
    <property type="entry name" value="CYP105-like"/>
    <property type="match status" value="1"/>
</dbReference>
<dbReference type="InterPro" id="IPR036396">
    <property type="entry name" value="Cyt_P450_sf"/>
</dbReference>
<dbReference type="InterPro" id="IPR017972">
    <property type="entry name" value="Cyt_P450_CS"/>
</dbReference>